<organism evidence="2 3">
    <name type="scientific">Brassica oleracea var. oleracea</name>
    <dbReference type="NCBI Taxonomy" id="109376"/>
    <lineage>
        <taxon>Eukaryota</taxon>
        <taxon>Viridiplantae</taxon>
        <taxon>Streptophyta</taxon>
        <taxon>Embryophyta</taxon>
        <taxon>Tracheophyta</taxon>
        <taxon>Spermatophyta</taxon>
        <taxon>Magnoliopsida</taxon>
        <taxon>eudicotyledons</taxon>
        <taxon>Gunneridae</taxon>
        <taxon>Pentapetalae</taxon>
        <taxon>rosids</taxon>
        <taxon>malvids</taxon>
        <taxon>Brassicales</taxon>
        <taxon>Brassicaceae</taxon>
        <taxon>Brassiceae</taxon>
        <taxon>Brassica</taxon>
    </lineage>
</organism>
<dbReference type="EnsemblPlants" id="Bo7g119510.1">
    <property type="protein sequence ID" value="Bo7g119510.1"/>
    <property type="gene ID" value="Bo7g119510"/>
</dbReference>
<feature type="signal peptide" evidence="1">
    <location>
        <begin position="1"/>
        <end position="27"/>
    </location>
</feature>
<protein>
    <recommendedName>
        <fullName evidence="4">Knottin scorpion toxin-like domain-containing protein</fullName>
    </recommendedName>
</protein>
<evidence type="ECO:0008006" key="4">
    <source>
        <dbReference type="Google" id="ProtNLM"/>
    </source>
</evidence>
<dbReference type="HOGENOM" id="CLU_180308_2_0_1"/>
<evidence type="ECO:0000256" key="1">
    <source>
        <dbReference type="SAM" id="SignalP"/>
    </source>
</evidence>
<evidence type="ECO:0000313" key="2">
    <source>
        <dbReference type="EnsemblPlants" id="Bo7g119510.1"/>
    </source>
</evidence>
<accession>A0A0D3DIF3</accession>
<keyword evidence="3" id="KW-1185">Reference proteome</keyword>
<dbReference type="OMA" id="CCECTSK"/>
<feature type="chain" id="PRO_5002260347" description="Knottin scorpion toxin-like domain-containing protein" evidence="1">
    <location>
        <begin position="28"/>
        <end position="90"/>
    </location>
</feature>
<proteinExistence type="predicted"/>
<dbReference type="Gramene" id="Bo7g119510.1">
    <property type="protein sequence ID" value="Bo7g119510.1"/>
    <property type="gene ID" value="Bo7g119510"/>
</dbReference>
<name>A0A0D3DIF3_BRAOL</name>
<keyword evidence="1" id="KW-0732">Signal</keyword>
<reference evidence="2 3" key="1">
    <citation type="journal article" date="2014" name="Genome Biol.">
        <title>Transcriptome and methylome profiling reveals relics of genome dominance in the mesopolyploid Brassica oleracea.</title>
        <authorList>
            <person name="Parkin I.A."/>
            <person name="Koh C."/>
            <person name="Tang H."/>
            <person name="Robinson S.J."/>
            <person name="Kagale S."/>
            <person name="Clarke W.E."/>
            <person name="Town C.D."/>
            <person name="Nixon J."/>
            <person name="Krishnakumar V."/>
            <person name="Bidwell S.L."/>
            <person name="Denoeud F."/>
            <person name="Belcram H."/>
            <person name="Links M.G."/>
            <person name="Just J."/>
            <person name="Clarke C."/>
            <person name="Bender T."/>
            <person name="Huebert T."/>
            <person name="Mason A.S."/>
            <person name="Pires J.C."/>
            <person name="Barker G."/>
            <person name="Moore J."/>
            <person name="Walley P.G."/>
            <person name="Manoli S."/>
            <person name="Batley J."/>
            <person name="Edwards D."/>
            <person name="Nelson M.N."/>
            <person name="Wang X."/>
            <person name="Paterson A.H."/>
            <person name="King G."/>
            <person name="Bancroft I."/>
            <person name="Chalhoub B."/>
            <person name="Sharpe A.G."/>
        </authorList>
    </citation>
    <scope>NUCLEOTIDE SEQUENCE</scope>
    <source>
        <strain evidence="2 3">cv. TO1000</strain>
    </source>
</reference>
<reference evidence="2" key="2">
    <citation type="submission" date="2015-03" db="UniProtKB">
        <authorList>
            <consortium name="EnsemblPlants"/>
        </authorList>
    </citation>
    <scope>IDENTIFICATION</scope>
</reference>
<evidence type="ECO:0000313" key="3">
    <source>
        <dbReference type="Proteomes" id="UP000032141"/>
    </source>
</evidence>
<sequence>MAAKKFSFLQLPFLVVFALILLPMISGQYYKCNKDGCTNTLVCDAKCKSMGFPKGGVCRAYSYGGACCCECSSKACQHPFISNLHFYMIT</sequence>
<dbReference type="AlphaFoldDB" id="A0A0D3DIF3"/>
<dbReference type="STRING" id="109376.A0A0D3DIF3"/>
<dbReference type="Proteomes" id="UP000032141">
    <property type="component" value="Chromosome C7"/>
</dbReference>